<dbReference type="PANTHER" id="PTHR24220:SF684">
    <property type="entry name" value="FE(3+) IONS IMPORT ATP-BINDING PROTEIN FBPC"/>
    <property type="match status" value="1"/>
</dbReference>
<dbReference type="PANTHER" id="PTHR24220">
    <property type="entry name" value="IMPORT ATP-BINDING PROTEIN"/>
    <property type="match status" value="1"/>
</dbReference>
<evidence type="ECO:0000256" key="1">
    <source>
        <dbReference type="ARBA" id="ARBA00022475"/>
    </source>
</evidence>
<name>A0ABT2A5Z9_9BURK</name>
<feature type="domain" description="ABC transporter" evidence="4">
    <location>
        <begin position="5"/>
        <end position="242"/>
    </location>
</feature>
<dbReference type="EMBL" id="JANUGX010000010">
    <property type="protein sequence ID" value="MCS0589626.1"/>
    <property type="molecule type" value="Genomic_DNA"/>
</dbReference>
<dbReference type="SUPFAM" id="SSF52540">
    <property type="entry name" value="P-loop containing nucleoside triphosphate hydrolases"/>
    <property type="match status" value="1"/>
</dbReference>
<comment type="caution">
    <text evidence="5">The sequence shown here is derived from an EMBL/GenBank/DDBJ whole genome shotgun (WGS) entry which is preliminary data.</text>
</comment>
<dbReference type="InterPro" id="IPR003593">
    <property type="entry name" value="AAA+_ATPase"/>
</dbReference>
<dbReference type="Pfam" id="PF00005">
    <property type="entry name" value="ABC_tran"/>
    <property type="match status" value="1"/>
</dbReference>
<evidence type="ECO:0000256" key="3">
    <source>
        <dbReference type="ARBA" id="ARBA00022840"/>
    </source>
</evidence>
<protein>
    <submittedName>
        <fullName evidence="5">ATP-binding cassette domain-containing protein</fullName>
    </submittedName>
</protein>
<keyword evidence="1" id="KW-1003">Cell membrane</keyword>
<evidence type="ECO:0000313" key="5">
    <source>
        <dbReference type="EMBL" id="MCS0589626.1"/>
    </source>
</evidence>
<keyword evidence="6" id="KW-1185">Reference proteome</keyword>
<accession>A0ABT2A5Z9</accession>
<proteinExistence type="predicted"/>
<dbReference type="InterPro" id="IPR015854">
    <property type="entry name" value="ABC_transpr_LolD-like"/>
</dbReference>
<keyword evidence="1" id="KW-0472">Membrane</keyword>
<dbReference type="InterPro" id="IPR027417">
    <property type="entry name" value="P-loop_NTPase"/>
</dbReference>
<dbReference type="PROSITE" id="PS50893">
    <property type="entry name" value="ABC_TRANSPORTER_2"/>
    <property type="match status" value="1"/>
</dbReference>
<dbReference type="SMART" id="SM00382">
    <property type="entry name" value="AAA"/>
    <property type="match status" value="1"/>
</dbReference>
<reference evidence="5 6" key="1">
    <citation type="submission" date="2022-08" db="EMBL/GenBank/DDBJ databases">
        <title>Reclassification of Massilia species as members of the genera Telluria, Duganella, Pseudoduganella, Mokoshia gen. nov. and Zemynaea gen. nov. using orthogonal and non-orthogonal genome-based approaches.</title>
        <authorList>
            <person name="Bowman J.P."/>
        </authorList>
    </citation>
    <scope>NUCLEOTIDE SEQUENCE [LARGE SCALE GENOMIC DNA]</scope>
    <source>
        <strain evidence="5 6">LMG 28164</strain>
    </source>
</reference>
<dbReference type="Gene3D" id="3.40.50.300">
    <property type="entry name" value="P-loop containing nucleotide triphosphate hydrolases"/>
    <property type="match status" value="1"/>
</dbReference>
<dbReference type="InterPro" id="IPR017871">
    <property type="entry name" value="ABC_transporter-like_CS"/>
</dbReference>
<sequence>MRPLIRIERVSKTFGSGLPALREVSLQVERGEILGIAGRSGAGKSTLLRMMNLLERPDSGTVEVAGRELTSLAPRELRAARQEIGMIFQGYNLLQNLNVADNVAFPLRLHGRLNPPRLRQRVEECLALVGLTGKARSYPAQLSGGQKQRVAIARALANQPAILLCDEPTSALDAETTRGLLQTLQAVNTELGVTIVIVSHELPALGALCRRVAVIEDGRVAEDFLLSDLSTPRSTALGRELAFHGAEAAAALHQGALHA</sequence>
<evidence type="ECO:0000256" key="2">
    <source>
        <dbReference type="ARBA" id="ARBA00022741"/>
    </source>
</evidence>
<dbReference type="RefSeq" id="WP_258845387.1">
    <property type="nucleotide sequence ID" value="NZ_JANUGX010000010.1"/>
</dbReference>
<keyword evidence="2" id="KW-0547">Nucleotide-binding</keyword>
<keyword evidence="3 5" id="KW-0067">ATP-binding</keyword>
<dbReference type="Proteomes" id="UP001205560">
    <property type="component" value="Unassembled WGS sequence"/>
</dbReference>
<evidence type="ECO:0000313" key="6">
    <source>
        <dbReference type="Proteomes" id="UP001205560"/>
    </source>
</evidence>
<dbReference type="PROSITE" id="PS00211">
    <property type="entry name" value="ABC_TRANSPORTER_1"/>
    <property type="match status" value="1"/>
</dbReference>
<evidence type="ECO:0000259" key="4">
    <source>
        <dbReference type="PROSITE" id="PS50893"/>
    </source>
</evidence>
<organism evidence="5 6">
    <name type="scientific">Massilia norwichensis</name>
    <dbReference type="NCBI Taxonomy" id="1442366"/>
    <lineage>
        <taxon>Bacteria</taxon>
        <taxon>Pseudomonadati</taxon>
        <taxon>Pseudomonadota</taxon>
        <taxon>Betaproteobacteria</taxon>
        <taxon>Burkholderiales</taxon>
        <taxon>Oxalobacteraceae</taxon>
        <taxon>Telluria group</taxon>
        <taxon>Massilia</taxon>
    </lineage>
</organism>
<dbReference type="InterPro" id="IPR003439">
    <property type="entry name" value="ABC_transporter-like_ATP-bd"/>
</dbReference>
<dbReference type="GO" id="GO:0005524">
    <property type="term" value="F:ATP binding"/>
    <property type="evidence" value="ECO:0007669"/>
    <property type="project" value="UniProtKB-KW"/>
</dbReference>
<gene>
    <name evidence="5" type="ORF">NX782_10460</name>
</gene>